<keyword evidence="3" id="KW-1185">Reference proteome</keyword>
<dbReference type="EMBL" id="PYDT01000011">
    <property type="protein sequence ID" value="THU45628.1"/>
    <property type="molecule type" value="Genomic_DNA"/>
</dbReference>
<comment type="caution">
    <text evidence="2">The sequence shown here is derived from an EMBL/GenBank/DDBJ whole genome shotgun (WGS) entry which is preliminary data.</text>
</comment>
<evidence type="ECO:0000313" key="3">
    <source>
        <dbReference type="Proteomes" id="UP000317650"/>
    </source>
</evidence>
<dbReference type="AlphaFoldDB" id="A0A4S8IBZ8"/>
<sequence>MTHFLLREWLEIQEAKNGLSKDKATLNGRGVVSSNEGGRQERDNICGRQQLTRWKPKKPPNLMMQSKTPPPEKLS</sequence>
<dbReference type="Proteomes" id="UP000317650">
    <property type="component" value="Chromosome 2"/>
</dbReference>
<protein>
    <submittedName>
        <fullName evidence="2">Uncharacterized protein</fullName>
    </submittedName>
</protein>
<evidence type="ECO:0000313" key="2">
    <source>
        <dbReference type="EMBL" id="THU45628.1"/>
    </source>
</evidence>
<feature type="region of interest" description="Disordered" evidence="1">
    <location>
        <begin position="26"/>
        <end position="75"/>
    </location>
</feature>
<accession>A0A4S8IBZ8</accession>
<name>A0A4S8IBZ8_MUSBA</name>
<gene>
    <name evidence="2" type="ORF">C4D60_Mb02t19980</name>
</gene>
<organism evidence="2 3">
    <name type="scientific">Musa balbisiana</name>
    <name type="common">Banana</name>
    <dbReference type="NCBI Taxonomy" id="52838"/>
    <lineage>
        <taxon>Eukaryota</taxon>
        <taxon>Viridiplantae</taxon>
        <taxon>Streptophyta</taxon>
        <taxon>Embryophyta</taxon>
        <taxon>Tracheophyta</taxon>
        <taxon>Spermatophyta</taxon>
        <taxon>Magnoliopsida</taxon>
        <taxon>Liliopsida</taxon>
        <taxon>Zingiberales</taxon>
        <taxon>Musaceae</taxon>
        <taxon>Musa</taxon>
    </lineage>
</organism>
<reference evidence="2 3" key="1">
    <citation type="journal article" date="2019" name="Nat. Plants">
        <title>Genome sequencing of Musa balbisiana reveals subgenome evolution and function divergence in polyploid bananas.</title>
        <authorList>
            <person name="Yao X."/>
        </authorList>
    </citation>
    <scope>NUCLEOTIDE SEQUENCE [LARGE SCALE GENOMIC DNA]</scope>
    <source>
        <strain evidence="3">cv. DH-PKW</strain>
        <tissue evidence="2">Leaves</tissue>
    </source>
</reference>
<evidence type="ECO:0000256" key="1">
    <source>
        <dbReference type="SAM" id="MobiDB-lite"/>
    </source>
</evidence>
<proteinExistence type="predicted"/>